<evidence type="ECO:0000256" key="5">
    <source>
        <dbReference type="ARBA" id="ARBA00022989"/>
    </source>
</evidence>
<dbReference type="Proteomes" id="UP000053370">
    <property type="component" value="Unassembled WGS sequence"/>
</dbReference>
<keyword evidence="6 7" id="KW-0472">Membrane</keyword>
<dbReference type="PANTHER" id="PTHR32243:SF18">
    <property type="entry name" value="INNER MEMBRANE ABC TRANSPORTER PERMEASE PROTEIN YCJP"/>
    <property type="match status" value="1"/>
</dbReference>
<accession>A0A0S7BU70</accession>
<keyword evidence="4 7" id="KW-0812">Transmembrane</keyword>
<dbReference type="OrthoDB" id="9794684at2"/>
<evidence type="ECO:0000313" key="10">
    <source>
        <dbReference type="Proteomes" id="UP000053370"/>
    </source>
</evidence>
<reference evidence="9" key="1">
    <citation type="journal article" date="2015" name="Genome Announc.">
        <title>Draft Genome Sequence of Anaerolineae Strain TC1, a Novel Isolate from a Methanogenic Wastewater Treatment System.</title>
        <authorList>
            <person name="Matsuura N."/>
            <person name="Tourlousse D.M."/>
            <person name="Sun L."/>
            <person name="Toyonaga M."/>
            <person name="Kuroda K."/>
            <person name="Ohashi A."/>
            <person name="Cruz R."/>
            <person name="Yamaguchi T."/>
            <person name="Sekiguchi Y."/>
        </authorList>
    </citation>
    <scope>NUCLEOTIDE SEQUENCE [LARGE SCALE GENOMIC DNA]</scope>
    <source>
        <strain evidence="9">TC1</strain>
    </source>
</reference>
<dbReference type="SUPFAM" id="SSF161098">
    <property type="entry name" value="MetI-like"/>
    <property type="match status" value="1"/>
</dbReference>
<dbReference type="PROSITE" id="PS50928">
    <property type="entry name" value="ABC_TM1"/>
    <property type="match status" value="1"/>
</dbReference>
<organism evidence="9">
    <name type="scientific">Flexilinea flocculi</name>
    <dbReference type="NCBI Taxonomy" id="1678840"/>
    <lineage>
        <taxon>Bacteria</taxon>
        <taxon>Bacillati</taxon>
        <taxon>Chloroflexota</taxon>
        <taxon>Anaerolineae</taxon>
        <taxon>Anaerolineales</taxon>
        <taxon>Anaerolineaceae</taxon>
        <taxon>Flexilinea</taxon>
    </lineage>
</organism>
<evidence type="ECO:0000256" key="6">
    <source>
        <dbReference type="ARBA" id="ARBA00023136"/>
    </source>
</evidence>
<name>A0A0S7BU70_9CHLR</name>
<dbReference type="InterPro" id="IPR035906">
    <property type="entry name" value="MetI-like_sf"/>
</dbReference>
<dbReference type="Pfam" id="PF00528">
    <property type="entry name" value="BPD_transp_1"/>
    <property type="match status" value="1"/>
</dbReference>
<proteinExistence type="inferred from homology"/>
<keyword evidence="10" id="KW-1185">Reference proteome</keyword>
<dbReference type="GO" id="GO:0005886">
    <property type="term" value="C:plasma membrane"/>
    <property type="evidence" value="ECO:0007669"/>
    <property type="project" value="UniProtKB-SubCell"/>
</dbReference>
<dbReference type="InterPro" id="IPR000515">
    <property type="entry name" value="MetI-like"/>
</dbReference>
<keyword evidence="2 7" id="KW-0813">Transport</keyword>
<dbReference type="EMBL" id="DF968181">
    <property type="protein sequence ID" value="GAP40448.1"/>
    <property type="molecule type" value="Genomic_DNA"/>
</dbReference>
<evidence type="ECO:0000256" key="2">
    <source>
        <dbReference type="ARBA" id="ARBA00022448"/>
    </source>
</evidence>
<feature type="transmembrane region" description="Helical" evidence="7">
    <location>
        <begin position="185"/>
        <end position="207"/>
    </location>
</feature>
<keyword evidence="5 7" id="KW-1133">Transmembrane helix</keyword>
<dbReference type="Gene3D" id="1.10.3720.10">
    <property type="entry name" value="MetI-like"/>
    <property type="match status" value="1"/>
</dbReference>
<dbReference type="PANTHER" id="PTHR32243">
    <property type="entry name" value="MALTOSE TRANSPORT SYSTEM PERMEASE-RELATED"/>
    <property type="match status" value="1"/>
</dbReference>
<evidence type="ECO:0000259" key="8">
    <source>
        <dbReference type="PROSITE" id="PS50928"/>
    </source>
</evidence>
<dbReference type="InterPro" id="IPR050901">
    <property type="entry name" value="BP-dep_ABC_trans_perm"/>
</dbReference>
<feature type="transmembrane region" description="Helical" evidence="7">
    <location>
        <begin position="109"/>
        <end position="132"/>
    </location>
</feature>
<feature type="domain" description="ABC transmembrane type-1" evidence="8">
    <location>
        <begin position="74"/>
        <end position="263"/>
    </location>
</feature>
<feature type="transmembrane region" description="Helical" evidence="7">
    <location>
        <begin position="78"/>
        <end position="97"/>
    </location>
</feature>
<evidence type="ECO:0000256" key="4">
    <source>
        <dbReference type="ARBA" id="ARBA00022692"/>
    </source>
</evidence>
<dbReference type="RefSeq" id="WP_062279740.1">
    <property type="nucleotide sequence ID" value="NZ_DF968181.1"/>
</dbReference>
<dbReference type="CDD" id="cd06261">
    <property type="entry name" value="TM_PBP2"/>
    <property type="match status" value="1"/>
</dbReference>
<comment type="subcellular location">
    <subcellularLocation>
        <location evidence="1 7">Cell membrane</location>
        <topology evidence="1 7">Multi-pass membrane protein</topology>
    </subcellularLocation>
</comment>
<gene>
    <name evidence="9" type="ORF">ATC1_13424</name>
</gene>
<evidence type="ECO:0000256" key="3">
    <source>
        <dbReference type="ARBA" id="ARBA00022475"/>
    </source>
</evidence>
<evidence type="ECO:0000256" key="1">
    <source>
        <dbReference type="ARBA" id="ARBA00004651"/>
    </source>
</evidence>
<evidence type="ECO:0000256" key="7">
    <source>
        <dbReference type="RuleBase" id="RU363032"/>
    </source>
</evidence>
<evidence type="ECO:0000313" key="9">
    <source>
        <dbReference type="EMBL" id="GAP40448.1"/>
    </source>
</evidence>
<dbReference type="STRING" id="1678840.ATC1_13424"/>
<feature type="transmembrane region" description="Helical" evidence="7">
    <location>
        <begin position="144"/>
        <end position="164"/>
    </location>
</feature>
<feature type="transmembrane region" description="Helical" evidence="7">
    <location>
        <begin position="7"/>
        <end position="30"/>
    </location>
</feature>
<protein>
    <submittedName>
        <fullName evidence="9">ABC-type glycerol-3-phosphate transport system, permease component</fullName>
    </submittedName>
</protein>
<comment type="similarity">
    <text evidence="7">Belongs to the binding-protein-dependent transport system permease family.</text>
</comment>
<feature type="transmembrane region" description="Helical" evidence="7">
    <location>
        <begin position="242"/>
        <end position="263"/>
    </location>
</feature>
<dbReference type="AlphaFoldDB" id="A0A0S7BU70"/>
<keyword evidence="3" id="KW-1003">Cell membrane</keyword>
<dbReference type="GO" id="GO:0055085">
    <property type="term" value="P:transmembrane transport"/>
    <property type="evidence" value="ECO:0007669"/>
    <property type="project" value="InterPro"/>
</dbReference>
<sequence length="278" mass="30533">MNTKKKRILGIILILLVVLVILVVFNIGVFTNVLTSFKSNADISSSPPKWIFKPVLDHYIHVFSKGGYNFGKYLQNSVIIAIISTLFATLVSIPAAYSIVRYHGFGEKILGATMLLRLMPALALAIPVFLIFNKFHLIDTRIAIIFMHTLFIIPTSLLLFIGYIQDLPVEIEEAAEIDGANIIQMLTKVIIPVLRPGIASTAILGFITSWNEYLFSGVLSFKNSVTATVGTSFFITSYQVEWGPMAAAITISSIPTVIFIFIAQKSLIRGMTAGSVKG</sequence>